<accession>A0A7W8N3R1</accession>
<dbReference type="GO" id="GO:0006508">
    <property type="term" value="P:proteolysis"/>
    <property type="evidence" value="ECO:0007669"/>
    <property type="project" value="InterPro"/>
</dbReference>
<reference evidence="6 7" key="1">
    <citation type="submission" date="2020-08" db="EMBL/GenBank/DDBJ databases">
        <title>Genomic Encyclopedia of Type Strains, Phase IV (KMG-V): Genome sequencing to study the core and pangenomes of soil and plant-associated prokaryotes.</title>
        <authorList>
            <person name="Whitman W."/>
        </authorList>
    </citation>
    <scope>NUCLEOTIDE SEQUENCE [LARGE SCALE GENOMIC DNA]</scope>
    <source>
        <strain evidence="6 7">M8US30</strain>
    </source>
</reference>
<organism evidence="6 7">
    <name type="scientific">Tunturiibacter lichenicola</name>
    <dbReference type="NCBI Taxonomy" id="2051959"/>
    <lineage>
        <taxon>Bacteria</taxon>
        <taxon>Pseudomonadati</taxon>
        <taxon>Acidobacteriota</taxon>
        <taxon>Terriglobia</taxon>
        <taxon>Terriglobales</taxon>
        <taxon>Acidobacteriaceae</taxon>
        <taxon>Tunturiibacter</taxon>
    </lineage>
</organism>
<evidence type="ECO:0000256" key="3">
    <source>
        <dbReference type="ARBA" id="ARBA00038115"/>
    </source>
</evidence>
<dbReference type="PANTHER" id="PTHR22946:SF9">
    <property type="entry name" value="POLYKETIDE TRANSFERASE AF380"/>
    <property type="match status" value="1"/>
</dbReference>
<dbReference type="PANTHER" id="PTHR22946">
    <property type="entry name" value="DIENELACTONE HYDROLASE DOMAIN-CONTAINING PROTEIN-RELATED"/>
    <property type="match status" value="1"/>
</dbReference>
<protein>
    <submittedName>
        <fullName evidence="6">Pimeloyl-ACP methyl ester carboxylesterase</fullName>
    </submittedName>
</protein>
<evidence type="ECO:0000256" key="2">
    <source>
        <dbReference type="ARBA" id="ARBA00022801"/>
    </source>
</evidence>
<comment type="similarity">
    <text evidence="1">Belongs to the peptidase S33 family.</text>
</comment>
<keyword evidence="2" id="KW-0378">Hydrolase</keyword>
<feature type="chain" id="PRO_5030933506" evidence="4">
    <location>
        <begin position="21"/>
        <end position="310"/>
    </location>
</feature>
<dbReference type="GO" id="GO:0008233">
    <property type="term" value="F:peptidase activity"/>
    <property type="evidence" value="ECO:0007669"/>
    <property type="project" value="InterPro"/>
</dbReference>
<dbReference type="AlphaFoldDB" id="A0A7W8N3R1"/>
<dbReference type="EMBL" id="JACHDZ010000004">
    <property type="protein sequence ID" value="MBB5344777.1"/>
    <property type="molecule type" value="Genomic_DNA"/>
</dbReference>
<dbReference type="GO" id="GO:0052689">
    <property type="term" value="F:carboxylic ester hydrolase activity"/>
    <property type="evidence" value="ECO:0007669"/>
    <property type="project" value="UniProtKB-ARBA"/>
</dbReference>
<dbReference type="Gene3D" id="3.40.50.1820">
    <property type="entry name" value="alpha/beta hydrolase"/>
    <property type="match status" value="1"/>
</dbReference>
<evidence type="ECO:0000256" key="1">
    <source>
        <dbReference type="ARBA" id="ARBA00010088"/>
    </source>
</evidence>
<comment type="caution">
    <text evidence="6">The sequence shown here is derived from an EMBL/GenBank/DDBJ whole genome shotgun (WGS) entry which is preliminary data.</text>
</comment>
<feature type="domain" description="AB hydrolase-1" evidence="5">
    <location>
        <begin position="77"/>
        <end position="191"/>
    </location>
</feature>
<name>A0A7W8N3R1_9BACT</name>
<sequence>MTLRQLVLSTFLLASLPACAQTTATASQNSRGLYSAITTDPAPDKTNPSAFATFQIPSHGALLNALAYIAPGPAPHPVVLLLHGFPGNEKNLDLAQAIRRDGWDVVYFDYRGSWGSPGDFSFTHSIEDTQSAIAYLRDPANAKKLHADPSSIVLVGHSMGGFLARYVAAQDPAIKAVGLISAADMGVDRAQSIKSDQRDAAISALAAHLAAEGMAPLAGCTPESLAKEVVVNATAWNIPALAPKLATRPMLVITSDDGLAPSNDAFVEALRKTGNQEITVIHMATDHSYSDQRIALEKAVLDGLDYLQHK</sequence>
<feature type="signal peptide" evidence="4">
    <location>
        <begin position="1"/>
        <end position="20"/>
    </location>
</feature>
<comment type="similarity">
    <text evidence="3">Belongs to the AB hydrolase superfamily. FUS2 hydrolase family.</text>
</comment>
<dbReference type="SUPFAM" id="SSF53474">
    <property type="entry name" value="alpha/beta-Hydrolases"/>
    <property type="match status" value="1"/>
</dbReference>
<dbReference type="PRINTS" id="PR00793">
    <property type="entry name" value="PROAMNOPTASE"/>
</dbReference>
<evidence type="ECO:0000313" key="6">
    <source>
        <dbReference type="EMBL" id="MBB5344777.1"/>
    </source>
</evidence>
<evidence type="ECO:0000256" key="4">
    <source>
        <dbReference type="SAM" id="SignalP"/>
    </source>
</evidence>
<evidence type="ECO:0000313" key="7">
    <source>
        <dbReference type="Proteomes" id="UP000569092"/>
    </source>
</evidence>
<proteinExistence type="inferred from homology"/>
<dbReference type="Pfam" id="PF00561">
    <property type="entry name" value="Abhydrolase_1"/>
    <property type="match status" value="1"/>
</dbReference>
<dbReference type="InterPro" id="IPR002410">
    <property type="entry name" value="Peptidase_S33"/>
</dbReference>
<dbReference type="InterPro" id="IPR029058">
    <property type="entry name" value="AB_hydrolase_fold"/>
</dbReference>
<dbReference type="InterPro" id="IPR050261">
    <property type="entry name" value="FrsA_esterase"/>
</dbReference>
<dbReference type="Proteomes" id="UP000569092">
    <property type="component" value="Unassembled WGS sequence"/>
</dbReference>
<dbReference type="InterPro" id="IPR000073">
    <property type="entry name" value="AB_hydrolase_1"/>
</dbReference>
<gene>
    <name evidence="6" type="ORF">HDF10_002763</name>
</gene>
<keyword evidence="4" id="KW-0732">Signal</keyword>
<evidence type="ECO:0000259" key="5">
    <source>
        <dbReference type="Pfam" id="PF00561"/>
    </source>
</evidence>